<dbReference type="Gene3D" id="3.30.720.120">
    <property type="match status" value="1"/>
</dbReference>
<dbReference type="Gene3D" id="3.30.720.110">
    <property type="match status" value="1"/>
</dbReference>
<dbReference type="SUPFAM" id="SSF54593">
    <property type="entry name" value="Glyoxalase/Bleomycin resistance protein/Dihydroxybiphenyl dioxygenase"/>
    <property type="match status" value="1"/>
</dbReference>
<dbReference type="InterPro" id="IPR004360">
    <property type="entry name" value="Glyas_Fos-R_dOase_dom"/>
</dbReference>
<proteinExistence type="predicted"/>
<feature type="domain" description="VOC" evidence="1">
    <location>
        <begin position="10"/>
        <end position="135"/>
    </location>
</feature>
<organism evidence="2 3">
    <name type="scientific">Paracidobacterium acidisoli</name>
    <dbReference type="NCBI Taxonomy" id="2303751"/>
    <lineage>
        <taxon>Bacteria</taxon>
        <taxon>Pseudomonadati</taxon>
        <taxon>Acidobacteriota</taxon>
        <taxon>Terriglobia</taxon>
        <taxon>Terriglobales</taxon>
        <taxon>Acidobacteriaceae</taxon>
        <taxon>Paracidobacterium</taxon>
    </lineage>
</organism>
<dbReference type="PANTHER" id="PTHR34109:SF1">
    <property type="entry name" value="VOC DOMAIN-CONTAINING PROTEIN"/>
    <property type="match status" value="1"/>
</dbReference>
<dbReference type="PROSITE" id="PS51819">
    <property type="entry name" value="VOC"/>
    <property type="match status" value="1"/>
</dbReference>
<reference evidence="2 3" key="1">
    <citation type="submission" date="2018-08" db="EMBL/GenBank/DDBJ databases">
        <title>Acidipila sp. 4G-K13, an acidobacterium isolated from forest soil.</title>
        <authorList>
            <person name="Gao Z.-H."/>
            <person name="Qiu L.-H."/>
        </authorList>
    </citation>
    <scope>NUCLEOTIDE SEQUENCE [LARGE SCALE GENOMIC DNA]</scope>
    <source>
        <strain evidence="2 3">4G-K13</strain>
    </source>
</reference>
<sequence>MSTVPFVPNGYHQVQPYLMFKNCAEAIAFYTKVLGATERFSMKGPDGRIGHAEIQIGDSVIMMADENEPMQAFGPEHYHGSPVSIMVYVKDCDATYQQALAAGAKSLREPADQFYGDRMSGVLDPFGYKWWIATHIKDVSTEEMQAAAAQIKPS</sequence>
<evidence type="ECO:0000259" key="1">
    <source>
        <dbReference type="PROSITE" id="PS51819"/>
    </source>
</evidence>
<dbReference type="Pfam" id="PF00903">
    <property type="entry name" value="Glyoxalase"/>
    <property type="match status" value="1"/>
</dbReference>
<evidence type="ECO:0000313" key="3">
    <source>
        <dbReference type="Proteomes" id="UP000264702"/>
    </source>
</evidence>
<comment type="caution">
    <text evidence="2">The sequence shown here is derived from an EMBL/GenBank/DDBJ whole genome shotgun (WGS) entry which is preliminary data.</text>
</comment>
<dbReference type="RefSeq" id="WP_117298515.1">
    <property type="nucleotide sequence ID" value="NZ_QVQT02000002.1"/>
</dbReference>
<accession>A0A372IS58</accession>
<dbReference type="CDD" id="cd07246">
    <property type="entry name" value="VOC_like"/>
    <property type="match status" value="1"/>
</dbReference>
<protein>
    <submittedName>
        <fullName evidence="2">VOC family protein</fullName>
    </submittedName>
</protein>
<dbReference type="PANTHER" id="PTHR34109">
    <property type="entry name" value="BNAUNNG04460D PROTEIN-RELATED"/>
    <property type="match status" value="1"/>
</dbReference>
<dbReference type="Proteomes" id="UP000264702">
    <property type="component" value="Unassembled WGS sequence"/>
</dbReference>
<name>A0A372IS58_9BACT</name>
<evidence type="ECO:0000313" key="2">
    <source>
        <dbReference type="EMBL" id="RFU17767.1"/>
    </source>
</evidence>
<dbReference type="EMBL" id="QVQT01000002">
    <property type="protein sequence ID" value="RFU17767.1"/>
    <property type="molecule type" value="Genomic_DNA"/>
</dbReference>
<dbReference type="InterPro" id="IPR037523">
    <property type="entry name" value="VOC_core"/>
</dbReference>
<keyword evidence="3" id="KW-1185">Reference proteome</keyword>
<dbReference type="AlphaFoldDB" id="A0A372IS58"/>
<dbReference type="InterPro" id="IPR029068">
    <property type="entry name" value="Glyas_Bleomycin-R_OHBP_Dase"/>
</dbReference>
<gene>
    <name evidence="2" type="ORF">D0Y96_06510</name>
</gene>
<dbReference type="OrthoDB" id="9795306at2"/>